<protein>
    <submittedName>
        <fullName evidence="1">Uncharacterized protein</fullName>
    </submittedName>
</protein>
<accession>A0ACB8SKM2</accession>
<gene>
    <name evidence="1" type="ORF">BV25DRAFT_1832470</name>
</gene>
<proteinExistence type="predicted"/>
<comment type="caution">
    <text evidence="1">The sequence shown here is derived from an EMBL/GenBank/DDBJ whole genome shotgun (WGS) entry which is preliminary data.</text>
</comment>
<reference evidence="1" key="1">
    <citation type="submission" date="2021-03" db="EMBL/GenBank/DDBJ databases">
        <authorList>
            <consortium name="DOE Joint Genome Institute"/>
            <person name="Ahrendt S."/>
            <person name="Looney B.P."/>
            <person name="Miyauchi S."/>
            <person name="Morin E."/>
            <person name="Drula E."/>
            <person name="Courty P.E."/>
            <person name="Chicoki N."/>
            <person name="Fauchery L."/>
            <person name="Kohler A."/>
            <person name="Kuo A."/>
            <person name="Labutti K."/>
            <person name="Pangilinan J."/>
            <person name="Lipzen A."/>
            <person name="Riley R."/>
            <person name="Andreopoulos W."/>
            <person name="He G."/>
            <person name="Johnson J."/>
            <person name="Barry K.W."/>
            <person name="Grigoriev I.V."/>
            <person name="Nagy L."/>
            <person name="Hibbett D."/>
            <person name="Henrissat B."/>
            <person name="Matheny P.B."/>
            <person name="Labbe J."/>
            <person name="Martin F."/>
        </authorList>
    </citation>
    <scope>NUCLEOTIDE SEQUENCE</scope>
    <source>
        <strain evidence="1">HHB10654</strain>
    </source>
</reference>
<evidence type="ECO:0000313" key="2">
    <source>
        <dbReference type="Proteomes" id="UP000814140"/>
    </source>
</evidence>
<evidence type="ECO:0000313" key="1">
    <source>
        <dbReference type="EMBL" id="KAI0056241.1"/>
    </source>
</evidence>
<organism evidence="1 2">
    <name type="scientific">Artomyces pyxidatus</name>
    <dbReference type="NCBI Taxonomy" id="48021"/>
    <lineage>
        <taxon>Eukaryota</taxon>
        <taxon>Fungi</taxon>
        <taxon>Dikarya</taxon>
        <taxon>Basidiomycota</taxon>
        <taxon>Agaricomycotina</taxon>
        <taxon>Agaricomycetes</taxon>
        <taxon>Russulales</taxon>
        <taxon>Auriscalpiaceae</taxon>
        <taxon>Artomyces</taxon>
    </lineage>
</organism>
<dbReference type="EMBL" id="MU277268">
    <property type="protein sequence ID" value="KAI0056241.1"/>
    <property type="molecule type" value="Genomic_DNA"/>
</dbReference>
<sequence length="170" mass="20223">MEREEAARQEREKAQKERERQEREKEELERARKEKERLQRERQEQERQEKVRSENARRQREAQAMADAFAKYEAEWNAMHGRQLTFGTIPWPVQVPSMVRNVSDLTERGIKEFLLSEHHSKNVSAKQRIREALLRWHPDRLVTTLAMVVERDRVNVEKGANIVTGILNGL</sequence>
<reference evidence="1" key="2">
    <citation type="journal article" date="2022" name="New Phytol.">
        <title>Evolutionary transition to the ectomycorrhizal habit in the genomes of a hyperdiverse lineage of mushroom-forming fungi.</title>
        <authorList>
            <person name="Looney B."/>
            <person name="Miyauchi S."/>
            <person name="Morin E."/>
            <person name="Drula E."/>
            <person name="Courty P.E."/>
            <person name="Kohler A."/>
            <person name="Kuo A."/>
            <person name="LaButti K."/>
            <person name="Pangilinan J."/>
            <person name="Lipzen A."/>
            <person name="Riley R."/>
            <person name="Andreopoulos W."/>
            <person name="He G."/>
            <person name="Johnson J."/>
            <person name="Nolan M."/>
            <person name="Tritt A."/>
            <person name="Barry K.W."/>
            <person name="Grigoriev I.V."/>
            <person name="Nagy L.G."/>
            <person name="Hibbett D."/>
            <person name="Henrissat B."/>
            <person name="Matheny P.B."/>
            <person name="Labbe J."/>
            <person name="Martin F.M."/>
        </authorList>
    </citation>
    <scope>NUCLEOTIDE SEQUENCE</scope>
    <source>
        <strain evidence="1">HHB10654</strain>
    </source>
</reference>
<keyword evidence="2" id="KW-1185">Reference proteome</keyword>
<name>A0ACB8SKM2_9AGAM</name>
<dbReference type="Proteomes" id="UP000814140">
    <property type="component" value="Unassembled WGS sequence"/>
</dbReference>